<evidence type="ECO:0000256" key="2">
    <source>
        <dbReference type="ARBA" id="ARBA00022490"/>
    </source>
</evidence>
<protein>
    <recommendedName>
        <fullName evidence="5">Flagellar protein FliT</fullName>
    </recommendedName>
</protein>
<evidence type="ECO:0000313" key="6">
    <source>
        <dbReference type="EMBL" id="MFC3285454.1"/>
    </source>
</evidence>
<dbReference type="Gene3D" id="1.20.58.380">
    <property type="entry name" value="Flagellar protein flit"/>
    <property type="match status" value="1"/>
</dbReference>
<keyword evidence="6" id="KW-0969">Cilium</keyword>
<keyword evidence="6" id="KW-0282">Flagellum</keyword>
<dbReference type="Pfam" id="PF05400">
    <property type="entry name" value="FliT"/>
    <property type="match status" value="1"/>
</dbReference>
<keyword evidence="2" id="KW-0963">Cytoplasm</keyword>
<keyword evidence="4" id="KW-0143">Chaperone</keyword>
<dbReference type="RefSeq" id="WP_386776220.1">
    <property type="nucleotide sequence ID" value="NZ_JBHRUG010000031.1"/>
</dbReference>
<evidence type="ECO:0000256" key="3">
    <source>
        <dbReference type="ARBA" id="ARBA00022795"/>
    </source>
</evidence>
<evidence type="ECO:0000256" key="4">
    <source>
        <dbReference type="ARBA" id="ARBA00023186"/>
    </source>
</evidence>
<keyword evidence="3" id="KW-1005">Bacterial flagellum biogenesis</keyword>
<organism evidence="6 7">
    <name type="scientific">Litchfieldella rifensis</name>
    <dbReference type="NCBI Taxonomy" id="762643"/>
    <lineage>
        <taxon>Bacteria</taxon>
        <taxon>Pseudomonadati</taxon>
        <taxon>Pseudomonadota</taxon>
        <taxon>Gammaproteobacteria</taxon>
        <taxon>Oceanospirillales</taxon>
        <taxon>Halomonadaceae</taxon>
        <taxon>Litchfieldella</taxon>
    </lineage>
</organism>
<evidence type="ECO:0000313" key="7">
    <source>
        <dbReference type="Proteomes" id="UP001595579"/>
    </source>
</evidence>
<comment type="caution">
    <text evidence="6">The sequence shown here is derived from an EMBL/GenBank/DDBJ whole genome shotgun (WGS) entry which is preliminary data.</text>
</comment>
<evidence type="ECO:0000256" key="5">
    <source>
        <dbReference type="ARBA" id="ARBA00093797"/>
    </source>
</evidence>
<proteinExistence type="predicted"/>
<dbReference type="InterPro" id="IPR008622">
    <property type="entry name" value="FliT"/>
</dbReference>
<dbReference type="EMBL" id="JBHRUG010000031">
    <property type="protein sequence ID" value="MFC3285454.1"/>
    <property type="molecule type" value="Genomic_DNA"/>
</dbReference>
<accession>A0ABV7LTP3</accession>
<name>A0ABV7LTP3_9GAMM</name>
<gene>
    <name evidence="6" type="primary">fliT</name>
    <name evidence="6" type="ORF">ACFOEV_17785</name>
</gene>
<comment type="subcellular location">
    <subcellularLocation>
        <location evidence="1">Cytoplasm</location>
        <location evidence="1">Cytosol</location>
    </subcellularLocation>
</comment>
<keyword evidence="7" id="KW-1185">Reference proteome</keyword>
<dbReference type="Proteomes" id="UP001595579">
    <property type="component" value="Unassembled WGS sequence"/>
</dbReference>
<evidence type="ECO:0000256" key="1">
    <source>
        <dbReference type="ARBA" id="ARBA00004514"/>
    </source>
</evidence>
<keyword evidence="6" id="KW-0966">Cell projection</keyword>
<reference evidence="7" key="1">
    <citation type="journal article" date="2019" name="Int. J. Syst. Evol. Microbiol.">
        <title>The Global Catalogue of Microorganisms (GCM) 10K type strain sequencing project: providing services to taxonomists for standard genome sequencing and annotation.</title>
        <authorList>
            <consortium name="The Broad Institute Genomics Platform"/>
            <consortium name="The Broad Institute Genome Sequencing Center for Infectious Disease"/>
            <person name="Wu L."/>
            <person name="Ma J."/>
        </authorList>
    </citation>
    <scope>NUCLEOTIDE SEQUENCE [LARGE SCALE GENOMIC DNA]</scope>
    <source>
        <strain evidence="7">CECT 7698</strain>
    </source>
</reference>
<sequence>MATTQPMTQEQVLDAYETLRERSNRMLEWARLEDWEALVSEESCYVIEVERLSKLELSLALDMAQQERKAELLEQILEQDLEIRRRLVERRDALSELIEVSQRKRDLNRAYRPLGEVSHLPKGRT</sequence>